<keyword evidence="6" id="KW-0675">Receptor</keyword>
<keyword evidence="4" id="KW-0297">G-protein coupled receptor</keyword>
<comment type="subcellular location">
    <subcellularLocation>
        <location evidence="1">Membrane</location>
        <topology evidence="1">Multi-pass membrane protein</topology>
    </subcellularLocation>
</comment>
<dbReference type="GeneID" id="102838194"/>
<dbReference type="PROSITE" id="PS50262">
    <property type="entry name" value="G_PROTEIN_RECEP_F1_2"/>
    <property type="match status" value="1"/>
</dbReference>
<organism evidence="10 11">
    <name type="scientific">Chrysochloris asiatica</name>
    <name type="common">Cape golden mole</name>
    <dbReference type="NCBI Taxonomy" id="185453"/>
    <lineage>
        <taxon>Eukaryota</taxon>
        <taxon>Metazoa</taxon>
        <taxon>Chordata</taxon>
        <taxon>Craniata</taxon>
        <taxon>Vertebrata</taxon>
        <taxon>Euteleostomi</taxon>
        <taxon>Mammalia</taxon>
        <taxon>Eutheria</taxon>
        <taxon>Afrotheria</taxon>
        <taxon>Chrysochloridae</taxon>
        <taxon>Chrysochlorinae</taxon>
        <taxon>Chrysochloris</taxon>
    </lineage>
</organism>
<evidence type="ECO:0000256" key="5">
    <source>
        <dbReference type="ARBA" id="ARBA00023136"/>
    </source>
</evidence>
<gene>
    <name evidence="11" type="primary">LOC102838194</name>
</gene>
<feature type="transmembrane region" description="Helical" evidence="8">
    <location>
        <begin position="224"/>
        <end position="248"/>
    </location>
</feature>
<dbReference type="SUPFAM" id="SSF81321">
    <property type="entry name" value="Family A G protein-coupled receptor-like"/>
    <property type="match status" value="1"/>
</dbReference>
<dbReference type="GO" id="GO:0004930">
    <property type="term" value="F:G protein-coupled receptor activity"/>
    <property type="evidence" value="ECO:0007669"/>
    <property type="project" value="UniProtKB-KW"/>
</dbReference>
<keyword evidence="5 8" id="KW-0472">Membrane</keyword>
<evidence type="ECO:0000256" key="2">
    <source>
        <dbReference type="ARBA" id="ARBA00022692"/>
    </source>
</evidence>
<name>A0A9B0TC55_CHRAS</name>
<evidence type="ECO:0000256" key="7">
    <source>
        <dbReference type="ARBA" id="ARBA00023224"/>
    </source>
</evidence>
<sequence>MDLLLTSPSWGLNSANDTGGPVDTATSDSGREEFCYMQIIFPGSMVVSLGGMVGNVAIFWLLWPLTSSNPYAIYTLNLVAADILNLFCISGILLEQSLTLYRGVTPRVAVLLSPVSCFFDTVGLCLLAATSVENALRSLFPTWLRCQRPKHTSATMCALTWVLALGWHVAMEVCSNFEGHPACECFFQAFMGFYIFVCLVMCVSSLALSVRGCRCPQRCRPSRVYYVVRVMATTALLWGLPFVIILYLPELEDLTLNLHLVLVLILSVLASVMHPLIYFLVGYLGKNRRKEPLKKALQRALLSEMELVEGESGVDLRARVWKPEVQIQGVSKGSADVAAQHAGNRWEQLS</sequence>
<evidence type="ECO:0000256" key="4">
    <source>
        <dbReference type="ARBA" id="ARBA00023040"/>
    </source>
</evidence>
<dbReference type="Proteomes" id="UP000504623">
    <property type="component" value="Unplaced"/>
</dbReference>
<evidence type="ECO:0000313" key="10">
    <source>
        <dbReference type="Proteomes" id="UP000504623"/>
    </source>
</evidence>
<accession>A0A9B0TC55</accession>
<evidence type="ECO:0000259" key="9">
    <source>
        <dbReference type="PROSITE" id="PS50262"/>
    </source>
</evidence>
<dbReference type="AlphaFoldDB" id="A0A9B0TC55"/>
<evidence type="ECO:0000256" key="6">
    <source>
        <dbReference type="ARBA" id="ARBA00023170"/>
    </source>
</evidence>
<dbReference type="InterPro" id="IPR017452">
    <property type="entry name" value="GPCR_Rhodpsn_7TM"/>
</dbReference>
<evidence type="ECO:0000256" key="3">
    <source>
        <dbReference type="ARBA" id="ARBA00022989"/>
    </source>
</evidence>
<keyword evidence="3 8" id="KW-1133">Transmembrane helix</keyword>
<protein>
    <submittedName>
        <fullName evidence="11">Mas-related G-protein coupled receptor MRG-like</fullName>
    </submittedName>
</protein>
<keyword evidence="10" id="KW-1185">Reference proteome</keyword>
<dbReference type="PANTHER" id="PTHR11334:SF22">
    <property type="entry name" value="MAS-RELATED G-PROTEIN COUPLED RECEPTOR MRG-RELATED"/>
    <property type="match status" value="1"/>
</dbReference>
<dbReference type="PANTHER" id="PTHR11334">
    <property type="entry name" value="MAS-RELATED G-PROTEIN COUPLED RECEPTOR"/>
    <property type="match status" value="1"/>
</dbReference>
<proteinExistence type="predicted"/>
<feature type="transmembrane region" description="Helical" evidence="8">
    <location>
        <begin position="153"/>
        <end position="171"/>
    </location>
</feature>
<dbReference type="Gene3D" id="1.20.1070.10">
    <property type="entry name" value="Rhodopsin 7-helix transmembrane proteins"/>
    <property type="match status" value="1"/>
</dbReference>
<feature type="domain" description="G-protein coupled receptors family 1 profile" evidence="9">
    <location>
        <begin position="54"/>
        <end position="278"/>
    </location>
</feature>
<dbReference type="InterPro" id="IPR026234">
    <property type="entry name" value="MRGPCRFAMILY"/>
</dbReference>
<keyword evidence="2 8" id="KW-0812">Transmembrane</keyword>
<evidence type="ECO:0000256" key="8">
    <source>
        <dbReference type="SAM" id="Phobius"/>
    </source>
</evidence>
<evidence type="ECO:0000313" key="11">
    <source>
        <dbReference type="RefSeq" id="XP_006861101.1"/>
    </source>
</evidence>
<keyword evidence="7" id="KW-0807">Transducer</keyword>
<feature type="transmembrane region" description="Helical" evidence="8">
    <location>
        <begin position="260"/>
        <end position="285"/>
    </location>
</feature>
<feature type="transmembrane region" description="Helical" evidence="8">
    <location>
        <begin position="191"/>
        <end position="212"/>
    </location>
</feature>
<evidence type="ECO:0000256" key="1">
    <source>
        <dbReference type="ARBA" id="ARBA00004141"/>
    </source>
</evidence>
<feature type="transmembrane region" description="Helical" evidence="8">
    <location>
        <begin position="74"/>
        <end position="94"/>
    </location>
</feature>
<dbReference type="RefSeq" id="XP_006861101.1">
    <property type="nucleotide sequence ID" value="XM_006861039.1"/>
</dbReference>
<dbReference type="GO" id="GO:0005886">
    <property type="term" value="C:plasma membrane"/>
    <property type="evidence" value="ECO:0007669"/>
    <property type="project" value="TreeGrafter"/>
</dbReference>
<dbReference type="PRINTS" id="PR02108">
    <property type="entry name" value="MRGPCRFAMILY"/>
</dbReference>
<feature type="transmembrane region" description="Helical" evidence="8">
    <location>
        <begin position="39"/>
        <end position="62"/>
    </location>
</feature>
<feature type="transmembrane region" description="Helical" evidence="8">
    <location>
        <begin position="109"/>
        <end position="132"/>
    </location>
</feature>
<reference evidence="11" key="1">
    <citation type="submission" date="2025-08" db="UniProtKB">
        <authorList>
            <consortium name="RefSeq"/>
        </authorList>
    </citation>
    <scope>IDENTIFICATION</scope>
    <source>
        <tissue evidence="11">Spleen</tissue>
    </source>
</reference>
<dbReference type="OrthoDB" id="9666267at2759"/>